<reference evidence="2 3" key="1">
    <citation type="journal article" date="2007" name="Photosyn. Res.">
        <title>Complete nucleotide sequence of the freshwater unicellular cyanobacterium Synechococcus elongatus PCC 6301 chromosome: gene content and organization.</title>
        <authorList>
            <person name="Sugita C."/>
            <person name="Ogata K."/>
            <person name="Shikata M."/>
            <person name="Jikuya H."/>
            <person name="Takano J."/>
            <person name="Furumichi M."/>
            <person name="Kanehisa M."/>
            <person name="Omata T."/>
            <person name="Sugiura M."/>
            <person name="Sugita M."/>
        </authorList>
    </citation>
    <scope>NUCLEOTIDE SEQUENCE [LARGE SCALE GENOMIC DNA]</scope>
    <source>
        <strain evidence="3">ATCC 27144 / PCC 6301 / SAUG 1402/1</strain>
    </source>
</reference>
<sequence>MKLRTFYLALTAVALSLLVSGLGLFVWLWNGSPLRLLNGSRISEPAAAVFVPKQAPLMTSLLVAPQRLQALSQVVTPTRQRSQVDQEWQQLQEALLTGFKVDFANDIAPWLGDEVTFAVTSLDRDRDSSNGRQPGYLVAFSTADGELARQALQRFWQDRAATGTQLVFETYKGVKLIYGDSALVGRRVKPLATAVFGDRFLLAANDPKVLREAINNAQVPDLNLQQSESYQRALQSLQPRRLGLLYADLDNLGDWLNEKGLSRKSEESDRRNQFQGLTLSLALNKAGILADTALIAKEPLPSSTFTKSDRPSAALRYLPADSRFALGSQNLAGVWQELQQRFGDYPAWQELQQQLLATVQQQLGLNLQTEIIDWIDGDYALGQSGDDWIFAVDRRQTAASNGIEQLDAIASDRGYTPTNIDLDGHEITAWTQLRTGSKRRNLQIQATVRGGHGRDGDFEVFATSLDRLATALEGRDSLTTNPDFRQAQRQLPQPNQGVLYLDWQASALPLTQRWPVLQLIALPLQPLLEHVQAIAIASPTPPEDSTDLQRLSIELLLRS</sequence>
<dbReference type="EMBL" id="AP008231">
    <property type="protein sequence ID" value="BAD79100.1"/>
    <property type="molecule type" value="Genomic_DNA"/>
</dbReference>
<feature type="transmembrane region" description="Helical" evidence="1">
    <location>
        <begin position="7"/>
        <end position="29"/>
    </location>
</feature>
<evidence type="ECO:0000256" key="1">
    <source>
        <dbReference type="SAM" id="Phobius"/>
    </source>
</evidence>
<dbReference type="Proteomes" id="UP000001175">
    <property type="component" value="Chromosome"/>
</dbReference>
<dbReference type="KEGG" id="syc:syc0910_d"/>
<dbReference type="RefSeq" id="WP_011243222.1">
    <property type="nucleotide sequence ID" value="NC_006576.1"/>
</dbReference>
<dbReference type="AlphaFoldDB" id="A0A0H3K1K4"/>
<keyword evidence="1" id="KW-0472">Membrane</keyword>
<keyword evidence="1" id="KW-1133">Transmembrane helix</keyword>
<dbReference type="Pfam" id="PF11832">
    <property type="entry name" value="DUF3352"/>
    <property type="match status" value="1"/>
</dbReference>
<gene>
    <name evidence="2" type="ordered locus">syc0910_d</name>
</gene>
<protein>
    <recommendedName>
        <fullName evidence="4">DUF3352 domain-containing protein</fullName>
    </recommendedName>
</protein>
<accession>A0A0H3K1K4</accession>
<dbReference type="eggNOG" id="COG3040">
    <property type="taxonomic scope" value="Bacteria"/>
</dbReference>
<organism evidence="2 3">
    <name type="scientific">Synechococcus sp. (strain ATCC 27144 / PCC 6301 / SAUG 1402/1)</name>
    <name type="common">Anacystis nidulans</name>
    <dbReference type="NCBI Taxonomy" id="269084"/>
    <lineage>
        <taxon>Bacteria</taxon>
        <taxon>Bacillati</taxon>
        <taxon>Cyanobacteriota</taxon>
        <taxon>Cyanophyceae</taxon>
        <taxon>Synechococcales</taxon>
        <taxon>Synechococcaceae</taxon>
        <taxon>Synechococcus</taxon>
    </lineage>
</organism>
<proteinExistence type="predicted"/>
<evidence type="ECO:0000313" key="2">
    <source>
        <dbReference type="EMBL" id="BAD79100.1"/>
    </source>
</evidence>
<dbReference type="GeneID" id="72429446"/>
<keyword evidence="1" id="KW-0812">Transmembrane</keyword>
<evidence type="ECO:0008006" key="4">
    <source>
        <dbReference type="Google" id="ProtNLM"/>
    </source>
</evidence>
<evidence type="ECO:0000313" key="3">
    <source>
        <dbReference type="Proteomes" id="UP000001175"/>
    </source>
</evidence>
<name>A0A0H3K1K4_SYNP6</name>
<dbReference type="InterPro" id="IPR021787">
    <property type="entry name" value="DUF3352"/>
</dbReference>